<dbReference type="AlphaFoldDB" id="A0A1F6VN55"/>
<dbReference type="PANTHER" id="PTHR30373:SF2">
    <property type="entry name" value="UPF0603 PROTEIN YGCG"/>
    <property type="match status" value="1"/>
</dbReference>
<dbReference type="Pfam" id="PF04536">
    <property type="entry name" value="TPM_phosphatase"/>
    <property type="match status" value="1"/>
</dbReference>
<keyword evidence="1" id="KW-1133">Transmembrane helix</keyword>
<feature type="transmembrane region" description="Helical" evidence="1">
    <location>
        <begin position="204"/>
        <end position="221"/>
    </location>
</feature>
<feature type="domain" description="TPM" evidence="2">
    <location>
        <begin position="35"/>
        <end position="157"/>
    </location>
</feature>
<organism evidence="3 4">
    <name type="scientific">Candidatus Nomurabacteria bacterium RIFCSPHIGHO2_02_FULL_35_13</name>
    <dbReference type="NCBI Taxonomy" id="1801748"/>
    <lineage>
        <taxon>Bacteria</taxon>
        <taxon>Candidatus Nomuraibacteriota</taxon>
    </lineage>
</organism>
<reference evidence="3 4" key="1">
    <citation type="journal article" date="2016" name="Nat. Commun.">
        <title>Thousands of microbial genomes shed light on interconnected biogeochemical processes in an aquifer system.</title>
        <authorList>
            <person name="Anantharaman K."/>
            <person name="Brown C.T."/>
            <person name="Hug L.A."/>
            <person name="Sharon I."/>
            <person name="Castelle C.J."/>
            <person name="Probst A.J."/>
            <person name="Thomas B.C."/>
            <person name="Singh A."/>
            <person name="Wilkins M.J."/>
            <person name="Karaoz U."/>
            <person name="Brodie E.L."/>
            <person name="Williams K.H."/>
            <person name="Hubbard S.S."/>
            <person name="Banfield J.F."/>
        </authorList>
    </citation>
    <scope>NUCLEOTIDE SEQUENCE [LARGE SCALE GENOMIC DNA]</scope>
</reference>
<sequence length="294" mass="32451">MTKKFLLFLISIFVFSIGAYVSLAFDVPSKPQNFVNDYANILSPENKNSLESKISNFEKQTSNEIAVVIISSLEGDTIENIAQDIFTKWSIGKKDKNNGVLLLVAMAERKTRIHTGYGVEGDLTDLATSYIQSEIITPAFRENNYYLGIDGALGKIMESLNGNNIIPENYSSEKEFKFNWEFVFFLCFVVLQWIIAILRRSKSWWGGGILGAVIGGGIWLFGSLSFIFSIFLFFFLIIFGLGLDFFVSRTYQKVKNSGGHYPWWIGGGGWGGHGGGFGGFGGGFSGGGGSSNSW</sequence>
<evidence type="ECO:0000313" key="4">
    <source>
        <dbReference type="Proteomes" id="UP000177112"/>
    </source>
</evidence>
<dbReference type="EMBL" id="MFTY01000020">
    <property type="protein sequence ID" value="OGI71068.1"/>
    <property type="molecule type" value="Genomic_DNA"/>
</dbReference>
<feature type="transmembrane region" description="Helical" evidence="1">
    <location>
        <begin position="227"/>
        <end position="247"/>
    </location>
</feature>
<proteinExistence type="predicted"/>
<dbReference type="Gene3D" id="3.10.310.50">
    <property type="match status" value="1"/>
</dbReference>
<protein>
    <recommendedName>
        <fullName evidence="2">TPM domain-containing protein</fullName>
    </recommendedName>
</protein>
<name>A0A1F6VN55_9BACT</name>
<accession>A0A1F6VN55</accession>
<dbReference type="PANTHER" id="PTHR30373">
    <property type="entry name" value="UPF0603 PROTEIN YGCG"/>
    <property type="match status" value="1"/>
</dbReference>
<feature type="transmembrane region" description="Helical" evidence="1">
    <location>
        <begin position="178"/>
        <end position="197"/>
    </location>
</feature>
<keyword evidence="1" id="KW-0812">Transmembrane</keyword>
<comment type="caution">
    <text evidence="3">The sequence shown here is derived from an EMBL/GenBank/DDBJ whole genome shotgun (WGS) entry which is preliminary data.</text>
</comment>
<gene>
    <name evidence="3" type="ORF">A3B84_02910</name>
</gene>
<keyword evidence="1" id="KW-0472">Membrane</keyword>
<evidence type="ECO:0000313" key="3">
    <source>
        <dbReference type="EMBL" id="OGI71068.1"/>
    </source>
</evidence>
<dbReference type="Proteomes" id="UP000177112">
    <property type="component" value="Unassembled WGS sequence"/>
</dbReference>
<dbReference type="InterPro" id="IPR007621">
    <property type="entry name" value="TPM_dom"/>
</dbReference>
<evidence type="ECO:0000256" key="1">
    <source>
        <dbReference type="SAM" id="Phobius"/>
    </source>
</evidence>
<evidence type="ECO:0000259" key="2">
    <source>
        <dbReference type="Pfam" id="PF04536"/>
    </source>
</evidence>